<proteinExistence type="inferred from homology"/>
<evidence type="ECO:0000313" key="6">
    <source>
        <dbReference type="EMBL" id="KGX91869.1"/>
    </source>
</evidence>
<evidence type="ECO:0000259" key="5">
    <source>
        <dbReference type="Pfam" id="PF00266"/>
    </source>
</evidence>
<dbReference type="eggNOG" id="COG0520">
    <property type="taxonomic scope" value="Bacteria"/>
</dbReference>
<evidence type="ECO:0000313" key="7">
    <source>
        <dbReference type="Proteomes" id="UP000030403"/>
    </source>
</evidence>
<dbReference type="InterPro" id="IPR015424">
    <property type="entry name" value="PyrdxlP-dep_Trfase"/>
</dbReference>
<dbReference type="Gene3D" id="3.40.640.10">
    <property type="entry name" value="Type I PLP-dependent aspartate aminotransferase-like (Major domain)"/>
    <property type="match status" value="1"/>
</dbReference>
<protein>
    <recommendedName>
        <fullName evidence="5">Aminotransferase class V domain-containing protein</fullName>
    </recommendedName>
</protein>
<comment type="cofactor">
    <cofactor evidence="1 4">
        <name>pyridoxal 5'-phosphate</name>
        <dbReference type="ChEBI" id="CHEBI:597326"/>
    </cofactor>
</comment>
<keyword evidence="7" id="KW-1185">Reference proteome</keyword>
<reference evidence="6 7" key="1">
    <citation type="submission" date="2013-08" db="EMBL/GenBank/DDBJ databases">
        <authorList>
            <person name="Huang J."/>
            <person name="Wang G."/>
        </authorList>
    </citation>
    <scope>NUCLEOTIDE SEQUENCE [LARGE SCALE GENOMIC DNA]</scope>
    <source>
        <strain evidence="6 7">BH030004</strain>
    </source>
</reference>
<dbReference type="SUPFAM" id="SSF53383">
    <property type="entry name" value="PLP-dependent transferases"/>
    <property type="match status" value="1"/>
</dbReference>
<dbReference type="PANTHER" id="PTHR43586:SF15">
    <property type="entry name" value="BLR3095 PROTEIN"/>
    <property type="match status" value="1"/>
</dbReference>
<name>A0A0A5GIL9_9BACI</name>
<dbReference type="PANTHER" id="PTHR43586">
    <property type="entry name" value="CYSTEINE DESULFURASE"/>
    <property type="match status" value="1"/>
</dbReference>
<accession>A0A0A5GIL9</accession>
<dbReference type="Proteomes" id="UP000030403">
    <property type="component" value="Unassembled WGS sequence"/>
</dbReference>
<feature type="domain" description="Aminotransferase class V" evidence="5">
    <location>
        <begin position="3"/>
        <end position="374"/>
    </location>
</feature>
<comment type="similarity">
    <text evidence="3">Belongs to the class-V pyridoxal-phosphate-dependent aminotransferase family.</text>
</comment>
<evidence type="ECO:0000256" key="1">
    <source>
        <dbReference type="ARBA" id="ARBA00001933"/>
    </source>
</evidence>
<organism evidence="6 7">
    <name type="scientific">Pontibacillus marinus BH030004 = DSM 16465</name>
    <dbReference type="NCBI Taxonomy" id="1385511"/>
    <lineage>
        <taxon>Bacteria</taxon>
        <taxon>Bacillati</taxon>
        <taxon>Bacillota</taxon>
        <taxon>Bacilli</taxon>
        <taxon>Bacillales</taxon>
        <taxon>Bacillaceae</taxon>
        <taxon>Pontibacillus</taxon>
    </lineage>
</organism>
<keyword evidence="2" id="KW-0663">Pyridoxal phosphate</keyword>
<dbReference type="STRING" id="1385511.GCA_000425225_00195"/>
<dbReference type="EMBL" id="AVPF01000001">
    <property type="protein sequence ID" value="KGX91869.1"/>
    <property type="molecule type" value="Genomic_DNA"/>
</dbReference>
<evidence type="ECO:0000256" key="3">
    <source>
        <dbReference type="RuleBase" id="RU004075"/>
    </source>
</evidence>
<dbReference type="InterPro" id="IPR020578">
    <property type="entry name" value="Aminotrans_V_PyrdxlP_BS"/>
</dbReference>
<dbReference type="GO" id="GO:0003824">
    <property type="term" value="F:catalytic activity"/>
    <property type="evidence" value="ECO:0007669"/>
    <property type="project" value="UniProtKB-ARBA"/>
</dbReference>
<gene>
    <name evidence="6" type="ORF">N783_00300</name>
</gene>
<comment type="caution">
    <text evidence="6">The sequence shown here is derived from an EMBL/GenBank/DDBJ whole genome shotgun (WGS) entry which is preliminary data.</text>
</comment>
<evidence type="ECO:0000256" key="2">
    <source>
        <dbReference type="ARBA" id="ARBA00022898"/>
    </source>
</evidence>
<dbReference type="RefSeq" id="WP_027445271.1">
    <property type="nucleotide sequence ID" value="NZ_AULJ01000001.1"/>
</dbReference>
<dbReference type="InterPro" id="IPR015422">
    <property type="entry name" value="PyrdxlP-dep_Trfase_small"/>
</dbReference>
<dbReference type="AlphaFoldDB" id="A0A0A5GIL9"/>
<dbReference type="PROSITE" id="PS00595">
    <property type="entry name" value="AA_TRANSFER_CLASS_5"/>
    <property type="match status" value="1"/>
</dbReference>
<dbReference type="InterPro" id="IPR015421">
    <property type="entry name" value="PyrdxlP-dep_Trfase_major"/>
</dbReference>
<dbReference type="Pfam" id="PF00266">
    <property type="entry name" value="Aminotran_5"/>
    <property type="match status" value="1"/>
</dbReference>
<dbReference type="InterPro" id="IPR000192">
    <property type="entry name" value="Aminotrans_V_dom"/>
</dbReference>
<dbReference type="Gene3D" id="3.90.1150.10">
    <property type="entry name" value="Aspartate Aminotransferase, domain 1"/>
    <property type="match status" value="1"/>
</dbReference>
<sequence length="382" mass="43437">MAYFDYASVGVPDPTIMQEGKRFLEKLPEEIEQGGGDYTLRLLGLYEETRQKIADTYQVPKRNIAFIQNTTEGLGIIANALYQSLEKVHVLVPDIDFISSSLVWKQNSDSIEYVKSAWGCVSPTAIVNQMKEHTNVLCLSSVQEVSGYRISFQDLLKKREKRDDEYWIIDGIQEAGIFHRNLVKDQIDAYIVGGHKWLSCPFGIGFMYVSDRLLNKISPAYYGYFNLNEPEIGWVDYLESRERSLQDSFTTNVHASNLEPGGMINAFGALMLGQSFSKWNTFGIEKASSAIIEKQQRIRDWFEGIRSCSVLGSDRSNDWSGIVTVTHQDGIQKEKEIMRRLQEAGIKASLRSIEGVGGIRLSVHYETTERQIEELLAPFLWE</sequence>
<evidence type="ECO:0000256" key="4">
    <source>
        <dbReference type="RuleBase" id="RU004504"/>
    </source>
</evidence>